<evidence type="ECO:0000256" key="1">
    <source>
        <dbReference type="ARBA" id="ARBA00005417"/>
    </source>
</evidence>
<reference evidence="6 7" key="1">
    <citation type="submission" date="2013-12" db="EMBL/GenBank/DDBJ databases">
        <authorList>
            <consortium name="DOE Joint Genome Institute"/>
            <person name="Muyzer G."/>
            <person name="Huntemann M."/>
            <person name="Han J."/>
            <person name="Chen A."/>
            <person name="Kyrpides N."/>
            <person name="Mavromatis K."/>
            <person name="Markowitz V."/>
            <person name="Palaniappan K."/>
            <person name="Ivanova N."/>
            <person name="Schaumberg A."/>
            <person name="Pati A."/>
            <person name="Liolios K."/>
            <person name="Nordberg H.P."/>
            <person name="Cantor M.N."/>
            <person name="Hua S.X."/>
            <person name="Woyke T."/>
        </authorList>
    </citation>
    <scope>NUCLEOTIDE SEQUENCE [LARGE SCALE GENOMIC DNA]</scope>
    <source>
        <strain evidence="6 7">ARh 1</strain>
    </source>
</reference>
<organism evidence="6 7">
    <name type="scientific">Thioalkalivibrio paradoxus ARh 1</name>
    <dbReference type="NCBI Taxonomy" id="713585"/>
    <lineage>
        <taxon>Bacteria</taxon>
        <taxon>Pseudomonadati</taxon>
        <taxon>Pseudomonadota</taxon>
        <taxon>Gammaproteobacteria</taxon>
        <taxon>Chromatiales</taxon>
        <taxon>Ectothiorhodospiraceae</taxon>
        <taxon>Thioalkalivibrio</taxon>
    </lineage>
</organism>
<keyword evidence="2" id="KW-0813">Transport</keyword>
<evidence type="ECO:0000313" key="7">
    <source>
        <dbReference type="Proteomes" id="UP000005289"/>
    </source>
</evidence>
<accession>W0DJ20</accession>
<evidence type="ECO:0000259" key="5">
    <source>
        <dbReference type="SMART" id="SM00382"/>
    </source>
</evidence>
<evidence type="ECO:0000313" key="6">
    <source>
        <dbReference type="EMBL" id="AHE97217.1"/>
    </source>
</evidence>
<dbReference type="PANTHER" id="PTHR42734">
    <property type="entry name" value="METAL TRANSPORT SYSTEM ATP-BINDING PROTEIN TM_0124-RELATED"/>
    <property type="match status" value="1"/>
</dbReference>
<dbReference type="Gene3D" id="3.40.50.300">
    <property type="entry name" value="P-loop containing nucleotide triphosphate hydrolases"/>
    <property type="match status" value="2"/>
</dbReference>
<feature type="domain" description="AAA+ ATPase" evidence="5">
    <location>
        <begin position="31"/>
        <end position="202"/>
    </location>
</feature>
<keyword evidence="3" id="KW-0547">Nucleotide-binding</keyword>
<dbReference type="EMBL" id="CP007029">
    <property type="protein sequence ID" value="AHE97217.1"/>
    <property type="molecule type" value="Genomic_DNA"/>
</dbReference>
<evidence type="ECO:0000256" key="3">
    <source>
        <dbReference type="ARBA" id="ARBA00022741"/>
    </source>
</evidence>
<dbReference type="InterPro" id="IPR027417">
    <property type="entry name" value="P-loop_NTPase"/>
</dbReference>
<dbReference type="KEGG" id="tti:THITH_01840"/>
<dbReference type="InterPro" id="IPR003439">
    <property type="entry name" value="ABC_transporter-like_ATP-bd"/>
</dbReference>
<dbReference type="STRING" id="713585.THITH_01840"/>
<dbReference type="PANTHER" id="PTHR42734:SF5">
    <property type="entry name" value="IRON TRANSPORT SYSTEM ATP-BINDING PROTEIN HI_0361-RELATED"/>
    <property type="match status" value="1"/>
</dbReference>
<dbReference type="CDD" id="cd00267">
    <property type="entry name" value="ABC_ATPase"/>
    <property type="match status" value="1"/>
</dbReference>
<dbReference type="Pfam" id="PF13304">
    <property type="entry name" value="AAA_21"/>
    <property type="match status" value="1"/>
</dbReference>
<evidence type="ECO:0000256" key="2">
    <source>
        <dbReference type="ARBA" id="ARBA00022448"/>
    </source>
</evidence>
<evidence type="ECO:0000256" key="4">
    <source>
        <dbReference type="ARBA" id="ARBA00022840"/>
    </source>
</evidence>
<protein>
    <submittedName>
        <fullName evidence="6">ABC transporter</fullName>
    </submittedName>
</protein>
<dbReference type="GO" id="GO:0005524">
    <property type="term" value="F:ATP binding"/>
    <property type="evidence" value="ECO:0007669"/>
    <property type="project" value="UniProtKB-KW"/>
</dbReference>
<dbReference type="HOGENOM" id="CLU_000604_1_22_6"/>
<keyword evidence="7" id="KW-1185">Reference proteome</keyword>
<dbReference type="AlphaFoldDB" id="W0DJ20"/>
<dbReference type="InterPro" id="IPR003959">
    <property type="entry name" value="ATPase_AAA_core"/>
</dbReference>
<dbReference type="Pfam" id="PF00005">
    <property type="entry name" value="ABC_tran"/>
    <property type="match status" value="1"/>
</dbReference>
<proteinExistence type="inferred from homology"/>
<dbReference type="OrthoDB" id="9780942at2"/>
<dbReference type="InterPro" id="IPR050153">
    <property type="entry name" value="Metal_Ion_Import_ABC"/>
</dbReference>
<comment type="similarity">
    <text evidence="1">Belongs to the ABC transporter superfamily.</text>
</comment>
<dbReference type="Proteomes" id="UP000005289">
    <property type="component" value="Chromosome"/>
</dbReference>
<dbReference type="SUPFAM" id="SSF52540">
    <property type="entry name" value="P-loop containing nucleoside triphosphate hydrolases"/>
    <property type="match status" value="1"/>
</dbReference>
<gene>
    <name evidence="6" type="ORF">THITH_01840</name>
</gene>
<keyword evidence="4" id="KW-0067">ATP-binding</keyword>
<dbReference type="SMART" id="SM00382">
    <property type="entry name" value="AAA"/>
    <property type="match status" value="1"/>
</dbReference>
<name>W0DJ20_9GAMM</name>
<dbReference type="GO" id="GO:0016887">
    <property type="term" value="F:ATP hydrolysis activity"/>
    <property type="evidence" value="ECO:0007669"/>
    <property type="project" value="InterPro"/>
</dbReference>
<dbReference type="InterPro" id="IPR003593">
    <property type="entry name" value="AAA+_ATPase"/>
</dbReference>
<sequence>MASPETLVEFRAAWIGFDQPVLGPLDVRIPAGARWALTGPNGSGKSLLLRALVGQASLHAGSVRLAPATRTTLLAQDHPRRHPWPLSGFDWFDAMNTTPPERPRIRVLLPRRLDRLSGGQWQLLRLASALATPVAVDPPAGDDAPRLVLLDEPANHLDTEVRQDAVELIRAVPDGTTLVITSHDPAFLSELGLEVRPLATLLQR</sequence>
<dbReference type="RefSeq" id="WP_006746227.1">
    <property type="nucleotide sequence ID" value="NZ_CP007029.1"/>
</dbReference>